<dbReference type="AlphaFoldDB" id="A0A6A4GXU0"/>
<organism evidence="1 2">
    <name type="scientific">Gymnopus androsaceus JB14</name>
    <dbReference type="NCBI Taxonomy" id="1447944"/>
    <lineage>
        <taxon>Eukaryota</taxon>
        <taxon>Fungi</taxon>
        <taxon>Dikarya</taxon>
        <taxon>Basidiomycota</taxon>
        <taxon>Agaricomycotina</taxon>
        <taxon>Agaricomycetes</taxon>
        <taxon>Agaricomycetidae</taxon>
        <taxon>Agaricales</taxon>
        <taxon>Marasmiineae</taxon>
        <taxon>Omphalotaceae</taxon>
        <taxon>Gymnopus</taxon>
    </lineage>
</organism>
<keyword evidence="2" id="KW-1185">Reference proteome</keyword>
<evidence type="ECO:0000313" key="1">
    <source>
        <dbReference type="EMBL" id="KAE9390276.1"/>
    </source>
</evidence>
<reference evidence="1" key="1">
    <citation type="journal article" date="2019" name="Environ. Microbiol.">
        <title>Fungal ecological strategies reflected in gene transcription - a case study of two litter decomposers.</title>
        <authorList>
            <person name="Barbi F."/>
            <person name="Kohler A."/>
            <person name="Barry K."/>
            <person name="Baskaran P."/>
            <person name="Daum C."/>
            <person name="Fauchery L."/>
            <person name="Ihrmark K."/>
            <person name="Kuo A."/>
            <person name="LaButti K."/>
            <person name="Lipzen A."/>
            <person name="Morin E."/>
            <person name="Grigoriev I.V."/>
            <person name="Henrissat B."/>
            <person name="Lindahl B."/>
            <person name="Martin F."/>
        </authorList>
    </citation>
    <scope>NUCLEOTIDE SEQUENCE</scope>
    <source>
        <strain evidence="1">JB14</strain>
    </source>
</reference>
<gene>
    <name evidence="1" type="ORF">BT96DRAFT_925988</name>
</gene>
<accession>A0A6A4GXU0</accession>
<dbReference type="OrthoDB" id="2956939at2759"/>
<name>A0A6A4GXU0_9AGAR</name>
<dbReference type="Proteomes" id="UP000799118">
    <property type="component" value="Unassembled WGS sequence"/>
</dbReference>
<proteinExistence type="predicted"/>
<evidence type="ECO:0000313" key="2">
    <source>
        <dbReference type="Proteomes" id="UP000799118"/>
    </source>
</evidence>
<dbReference type="EMBL" id="ML769663">
    <property type="protein sequence ID" value="KAE9390276.1"/>
    <property type="molecule type" value="Genomic_DNA"/>
</dbReference>
<sequence length="627" mass="69768">METRISIFSGLSSSLSLSFRTSSSSSVCGQGTLSAKFIKALGSLVLRGSDKLIIQRRLSNISAQVASHTSGQESVAMYGRYSLSPYPIFSSPVSNKSEQWGDILELSRRGLYTDEIRRQALNRIMMQLETGDFYPLVEVLVKWKPIEVSIFLFELMSCLPDERLNALTLHQSALQESIRAEYAASSVIRKEQITRALIRAIKLLLLAGKEAAETVISAGFLTVILLMVAAEGLQVVLPSSTSKIPKVQTFAGPSLTLWECKEALAVLALYEDADFSSRLAPWPFTLFWPKAKDFDLPECFLVSLESTRAALPGPESPLISEAWRLRLSGINTVFSFRPPPGHGYNPGRHVRTALTELLWLLRHSESDPALELEATLSLLKFIGLGPKRWRILGALLADCSYENMTMVFRKLVSVLQTSSSSKDLLDEYRKLLPSNRKNNPGDYFLEFCTNISRDFPVLIKPLSESGIASLLLSILSDIDPTRTFQPPTNSSQASQKQLIRDVMSRLPTVIPSPGQHLHNRDKSLRILDVGIAISVSLSMMEDHTDSESDLWERATKNRLRPILSSALRDIWTLLACQARRLSRSRENDDGPQAGGEERGQAEADVRRLLICFQALAVFFEVDVYSTA</sequence>
<protein>
    <submittedName>
        <fullName evidence="1">Uncharacterized protein</fullName>
    </submittedName>
</protein>